<dbReference type="GO" id="GO:0071949">
    <property type="term" value="F:FAD binding"/>
    <property type="evidence" value="ECO:0007669"/>
    <property type="project" value="InterPro"/>
</dbReference>
<proteinExistence type="predicted"/>
<evidence type="ECO:0000313" key="5">
    <source>
        <dbReference type="Proteomes" id="UP000307702"/>
    </source>
</evidence>
<dbReference type="OrthoDB" id="9811557at2"/>
<comment type="caution">
    <text evidence="4">The sequence shown here is derived from an EMBL/GenBank/DDBJ whole genome shotgun (WGS) entry which is preliminary data.</text>
</comment>
<dbReference type="InterPro" id="IPR016169">
    <property type="entry name" value="FAD-bd_PCMH_sub2"/>
</dbReference>
<accession>A0A8H2PNT2</accession>
<name>A0A8H2PNT2_9GAMM</name>
<dbReference type="InterPro" id="IPR016164">
    <property type="entry name" value="FAD-linked_Oxase-like_C"/>
</dbReference>
<dbReference type="SUPFAM" id="SSF56176">
    <property type="entry name" value="FAD-binding/transporter-associated domain-like"/>
    <property type="match status" value="1"/>
</dbReference>
<evidence type="ECO:0000313" key="4">
    <source>
        <dbReference type="EMBL" id="TMM47012.1"/>
    </source>
</evidence>
<protein>
    <submittedName>
        <fullName evidence="4">Glycolate oxidase subunit GlcE</fullName>
        <ecNumber evidence="4">1.1.99.14</ecNumber>
    </submittedName>
</protein>
<dbReference type="GO" id="GO:0019154">
    <property type="term" value="F:glycolate dehydrogenase activity"/>
    <property type="evidence" value="ECO:0007669"/>
    <property type="project" value="UniProtKB-EC"/>
</dbReference>
<dbReference type="SUPFAM" id="SSF55103">
    <property type="entry name" value="FAD-linked oxidases, C-terminal domain"/>
    <property type="match status" value="1"/>
</dbReference>
<dbReference type="NCBIfam" id="NF008439">
    <property type="entry name" value="PRK11282.1"/>
    <property type="match status" value="1"/>
</dbReference>
<keyword evidence="2" id="KW-0274">FAD</keyword>
<gene>
    <name evidence="4" type="primary">glcE</name>
    <name evidence="4" type="ORF">FCS21_04435</name>
</gene>
<dbReference type="Gene3D" id="3.30.465.10">
    <property type="match status" value="1"/>
</dbReference>
<organism evidence="4 5">
    <name type="scientific">Colwellia ponticola</name>
    <dbReference type="NCBI Taxonomy" id="2304625"/>
    <lineage>
        <taxon>Bacteria</taxon>
        <taxon>Pseudomonadati</taxon>
        <taxon>Pseudomonadota</taxon>
        <taxon>Gammaproteobacteria</taxon>
        <taxon>Alteromonadales</taxon>
        <taxon>Colwelliaceae</taxon>
        <taxon>Colwellia</taxon>
    </lineage>
</organism>
<dbReference type="PANTHER" id="PTHR11748:SF103">
    <property type="entry name" value="GLYCOLATE OXIDASE SUBUNIT GLCE"/>
    <property type="match status" value="1"/>
</dbReference>
<evidence type="ECO:0000259" key="3">
    <source>
        <dbReference type="PROSITE" id="PS51387"/>
    </source>
</evidence>
<dbReference type="Proteomes" id="UP000307702">
    <property type="component" value="Unassembled WGS sequence"/>
</dbReference>
<dbReference type="InterPro" id="IPR036318">
    <property type="entry name" value="FAD-bd_PCMH-like_sf"/>
</dbReference>
<evidence type="ECO:0000256" key="2">
    <source>
        <dbReference type="ARBA" id="ARBA00022827"/>
    </source>
</evidence>
<keyword evidence="5" id="KW-1185">Reference proteome</keyword>
<dbReference type="PANTHER" id="PTHR11748">
    <property type="entry name" value="D-LACTATE DEHYDROGENASE"/>
    <property type="match status" value="1"/>
</dbReference>
<evidence type="ECO:0000256" key="1">
    <source>
        <dbReference type="ARBA" id="ARBA00022630"/>
    </source>
</evidence>
<keyword evidence="4" id="KW-0560">Oxidoreductase</keyword>
<dbReference type="AlphaFoldDB" id="A0A8H2PNT2"/>
<dbReference type="InterPro" id="IPR016166">
    <property type="entry name" value="FAD-bd_PCMH"/>
</dbReference>
<feature type="domain" description="FAD-binding PCMH-type" evidence="3">
    <location>
        <begin position="4"/>
        <end position="185"/>
    </location>
</feature>
<dbReference type="EMBL" id="SZVP01000002">
    <property type="protein sequence ID" value="TMM47012.1"/>
    <property type="molecule type" value="Genomic_DNA"/>
</dbReference>
<dbReference type="InterPro" id="IPR006094">
    <property type="entry name" value="Oxid_FAD_bind_N"/>
</dbReference>
<sequence>MSSIQQKSPTDFKANDDTNNLINQIKQAADNKTPIRIEGNGTKRQLGHSINSNHAVVSTRAHSGIINYDPVELVMTARAGTTLAEIDAVLAENQQTLACDPARFNGQATIGGSLATNQAGPSRPWLGSLRDHVLGVNLINGKGEYLRFGGKVMKNVAGYDVSRLQAGAMGTLGLMTEISVKVLPFASASMTVRQALSQAEAISNMNLLAGQPTPLSAASWVNGYLYLQFSGAQSAVENAVNSLVSGTVNKKFTTASRKYNNSEILSLEQASDFWTQLRDQQLDFFNNLAADESLWRFSINPTAWDDFSNNVDDKAWLADWGGALRWLKGDFNQEKLSDWAQRHGGEVTLFAQSQKQSQRDSQNEHDFTGAGQITLPPINPVIQRIQTNIKNSFDPNRILNIGRLYHWS</sequence>
<reference evidence="4 5" key="1">
    <citation type="submission" date="2019-05" db="EMBL/GenBank/DDBJ databases">
        <title>Colwellia ponticola sp. nov., isolated from seawater.</title>
        <authorList>
            <person name="Yoon J.-H."/>
        </authorList>
    </citation>
    <scope>NUCLEOTIDE SEQUENCE [LARGE SCALE GENOMIC DNA]</scope>
    <source>
        <strain evidence="4 5">OISW-25</strain>
    </source>
</reference>
<keyword evidence="1" id="KW-0285">Flavoprotein</keyword>
<dbReference type="RefSeq" id="WP_138620796.1">
    <property type="nucleotide sequence ID" value="NZ_SZVP01000002.1"/>
</dbReference>
<dbReference type="Pfam" id="PF01565">
    <property type="entry name" value="FAD_binding_4"/>
    <property type="match status" value="1"/>
</dbReference>
<dbReference type="EC" id="1.1.99.14" evidence="4"/>
<dbReference type="PROSITE" id="PS51387">
    <property type="entry name" value="FAD_PCMH"/>
    <property type="match status" value="1"/>
</dbReference>